<feature type="region of interest" description="Disordered" evidence="10">
    <location>
        <begin position="63"/>
        <end position="85"/>
    </location>
</feature>
<dbReference type="InterPro" id="IPR036915">
    <property type="entry name" value="Cyclin-like_sf"/>
</dbReference>
<dbReference type="Gene3D" id="1.10.472.10">
    <property type="entry name" value="Cyclin-like"/>
    <property type="match status" value="1"/>
</dbReference>
<comment type="caution">
    <text evidence="12">The sequence shown here is derived from an EMBL/GenBank/DDBJ whole genome shotgun (WGS) entry which is preliminary data.</text>
</comment>
<feature type="region of interest" description="Disordered" evidence="10">
    <location>
        <begin position="426"/>
        <end position="514"/>
    </location>
</feature>
<gene>
    <name evidence="12" type="ORF">WJX74_000470</name>
</gene>
<dbReference type="SMART" id="SM00385">
    <property type="entry name" value="CYCLIN"/>
    <property type="match status" value="2"/>
</dbReference>
<evidence type="ECO:0000256" key="2">
    <source>
        <dbReference type="ARBA" id="ARBA00010857"/>
    </source>
</evidence>
<keyword evidence="8" id="KW-0804">Transcription</keyword>
<evidence type="ECO:0000256" key="10">
    <source>
        <dbReference type="SAM" id="MobiDB-lite"/>
    </source>
</evidence>
<dbReference type="GO" id="GO:0097550">
    <property type="term" value="C:transcription preinitiation complex"/>
    <property type="evidence" value="ECO:0007669"/>
    <property type="project" value="TreeGrafter"/>
</dbReference>
<keyword evidence="5" id="KW-0862">Zinc</keyword>
<dbReference type="EMBL" id="JALJOS010000022">
    <property type="protein sequence ID" value="KAK9825942.1"/>
    <property type="molecule type" value="Genomic_DNA"/>
</dbReference>
<dbReference type="PANTHER" id="PTHR11618">
    <property type="entry name" value="TRANSCRIPTION INITIATION FACTOR IIB-RELATED"/>
    <property type="match status" value="1"/>
</dbReference>
<evidence type="ECO:0000256" key="6">
    <source>
        <dbReference type="ARBA" id="ARBA00023015"/>
    </source>
</evidence>
<evidence type="ECO:0000256" key="7">
    <source>
        <dbReference type="ARBA" id="ARBA00023159"/>
    </source>
</evidence>
<dbReference type="GO" id="GO:0001006">
    <property type="term" value="F:RNA polymerase III type 3 promoter sequence-specific DNA binding"/>
    <property type="evidence" value="ECO:0007669"/>
    <property type="project" value="TreeGrafter"/>
</dbReference>
<keyword evidence="9" id="KW-0539">Nucleus</keyword>
<dbReference type="InterPro" id="IPR013763">
    <property type="entry name" value="Cyclin-like_dom"/>
</dbReference>
<feature type="domain" description="Cyclin-like" evidence="11">
    <location>
        <begin position="195"/>
        <end position="279"/>
    </location>
</feature>
<dbReference type="PANTHER" id="PTHR11618:SF4">
    <property type="entry name" value="TRANSCRIPTION FACTOR IIIB 90 KDA SUBUNIT"/>
    <property type="match status" value="1"/>
</dbReference>
<keyword evidence="13" id="KW-1185">Reference proteome</keyword>
<dbReference type="CDD" id="cd20553">
    <property type="entry name" value="CYCLIN_TFIIIB90_rpt1"/>
    <property type="match status" value="1"/>
</dbReference>
<evidence type="ECO:0000256" key="1">
    <source>
        <dbReference type="ARBA" id="ARBA00004123"/>
    </source>
</evidence>
<keyword evidence="7" id="KW-0010">Activator</keyword>
<dbReference type="InterPro" id="IPR011665">
    <property type="entry name" value="BRF1_TBP-bd_dom"/>
</dbReference>
<evidence type="ECO:0000313" key="12">
    <source>
        <dbReference type="EMBL" id="KAK9825942.1"/>
    </source>
</evidence>
<feature type="region of interest" description="Disordered" evidence="10">
    <location>
        <begin position="527"/>
        <end position="690"/>
    </location>
</feature>
<dbReference type="FunFam" id="1.10.472.10:FF:000066">
    <property type="entry name" value="Transcription factor IIIB subunit"/>
    <property type="match status" value="1"/>
</dbReference>
<feature type="domain" description="Cyclin-like" evidence="11">
    <location>
        <begin position="92"/>
        <end position="177"/>
    </location>
</feature>
<feature type="compositionally biased region" description="Basic and acidic residues" evidence="10">
    <location>
        <begin position="643"/>
        <end position="661"/>
    </location>
</feature>
<dbReference type="GO" id="GO:0070897">
    <property type="term" value="P:transcription preinitiation complex assembly"/>
    <property type="evidence" value="ECO:0007669"/>
    <property type="project" value="InterPro"/>
</dbReference>
<name>A0AAW1QWR5_9CHLO</name>
<feature type="compositionally biased region" description="Basic and acidic residues" evidence="10">
    <location>
        <begin position="603"/>
        <end position="613"/>
    </location>
</feature>
<feature type="compositionally biased region" description="Basic and acidic residues" evidence="10">
    <location>
        <begin position="527"/>
        <end position="538"/>
    </location>
</feature>
<dbReference type="Gene3D" id="1.20.5.650">
    <property type="entry name" value="Single helix bin"/>
    <property type="match status" value="1"/>
</dbReference>
<dbReference type="GO" id="GO:0008270">
    <property type="term" value="F:zinc ion binding"/>
    <property type="evidence" value="ECO:0007669"/>
    <property type="project" value="UniProtKB-KW"/>
</dbReference>
<evidence type="ECO:0000256" key="4">
    <source>
        <dbReference type="ARBA" id="ARBA00022771"/>
    </source>
</evidence>
<reference evidence="12 13" key="1">
    <citation type="journal article" date="2024" name="Nat. Commun.">
        <title>Phylogenomics reveals the evolutionary origins of lichenization in chlorophyte algae.</title>
        <authorList>
            <person name="Puginier C."/>
            <person name="Libourel C."/>
            <person name="Otte J."/>
            <person name="Skaloud P."/>
            <person name="Haon M."/>
            <person name="Grisel S."/>
            <person name="Petersen M."/>
            <person name="Berrin J.G."/>
            <person name="Delaux P.M."/>
            <person name="Dal Grande F."/>
            <person name="Keller J."/>
        </authorList>
    </citation>
    <scope>NUCLEOTIDE SEQUENCE [LARGE SCALE GENOMIC DNA]</scope>
    <source>
        <strain evidence="12 13">SAG 2145</strain>
    </source>
</reference>
<dbReference type="PRINTS" id="PR00685">
    <property type="entry name" value="TIFACTORIIB"/>
</dbReference>
<evidence type="ECO:0000256" key="8">
    <source>
        <dbReference type="ARBA" id="ARBA00023163"/>
    </source>
</evidence>
<dbReference type="AlphaFoldDB" id="A0AAW1QWR5"/>
<dbReference type="Proteomes" id="UP001438707">
    <property type="component" value="Unassembled WGS sequence"/>
</dbReference>
<dbReference type="GO" id="GO:0000126">
    <property type="term" value="C:transcription factor TFIIIB complex"/>
    <property type="evidence" value="ECO:0007669"/>
    <property type="project" value="TreeGrafter"/>
</dbReference>
<dbReference type="GO" id="GO:0005634">
    <property type="term" value="C:nucleus"/>
    <property type="evidence" value="ECO:0007669"/>
    <property type="project" value="UniProtKB-SubCell"/>
</dbReference>
<proteinExistence type="inferred from homology"/>
<comment type="subcellular location">
    <subcellularLocation>
        <location evidence="1">Nucleus</location>
    </subcellularLocation>
</comment>
<evidence type="ECO:0000256" key="5">
    <source>
        <dbReference type="ARBA" id="ARBA00022833"/>
    </source>
</evidence>
<evidence type="ECO:0000256" key="3">
    <source>
        <dbReference type="ARBA" id="ARBA00022723"/>
    </source>
</evidence>
<sequence>MVYCKNCDKDVQPYVESAGGFSCCEECGAVVEETAYSSDVAFTKDAGGDSAVVGHFVSDTGQPRGLGRISGGKVYSSDPGDSHERSVQKGKLEIMSLVDHLHIQHREDTVDSSHRLYRLALLHNFTRGRRVNQVAAACTYIYCRQASPPKPFMLIDFSDALSINMFELGDVYASLLQRLRLDQHPVFVKSVDPSLYLHRFAARLHLGKKMAKVADTALQLVKSMKRDWLQTGRRPAGICGAALYIACQVHGFDKSKRDILNVVHVGEATLGKRLLEFTHTAAGQLTADEFAEHSKQIEGQASKDLQSIEPASNEDGFVEGECCEHVASGTKNFAKGMCQPCYLHYLEMSGGHLHGAHPPAYVRAQRLADEEWQRRADEEAEQEEMPLGLPAPGDEHDPVEDAMDAAMATNELGGFRALMPEGAVEHGLQQQGDGTVNDESAAGATSPLHLGGSVNGYQAAPGQESEPEQEADAEAASDGVEEEDRPPVIDTYSDISDSEVDGMILSEAESRSRKKVWEQMNADWLEKQEAREASRKQLEAGQGGESEAAAEGAPKGKKRGRKLGGRNAGPELRDGGAPPESTSEAVGRMLAQKKLSSKLNHSVLEKLFDEKPQSPDGQRGQKGKQSKVGAAIAERQQRQAAMEAKRQKREKDALAADEARRQKGSMGPPPAKLGSLRDSFKPTLRLGRSR</sequence>
<dbReference type="InterPro" id="IPR013150">
    <property type="entry name" value="TFIIB_cyclin"/>
</dbReference>
<dbReference type="CDD" id="cd20554">
    <property type="entry name" value="CYCLIN_TFIIIB90_rpt2"/>
    <property type="match status" value="1"/>
</dbReference>
<accession>A0AAW1QWR5</accession>
<dbReference type="InterPro" id="IPR000812">
    <property type="entry name" value="TFIIB"/>
</dbReference>
<keyword evidence="3" id="KW-0479">Metal-binding</keyword>
<evidence type="ECO:0000256" key="9">
    <source>
        <dbReference type="ARBA" id="ARBA00023242"/>
    </source>
</evidence>
<keyword evidence="6" id="KW-0805">Transcription regulation</keyword>
<feature type="compositionally biased region" description="Low complexity" evidence="10">
    <location>
        <begin position="630"/>
        <end position="642"/>
    </location>
</feature>
<dbReference type="SUPFAM" id="SSF47954">
    <property type="entry name" value="Cyclin-like"/>
    <property type="match status" value="2"/>
</dbReference>
<dbReference type="Pfam" id="PF07741">
    <property type="entry name" value="BRF1"/>
    <property type="match status" value="1"/>
</dbReference>
<protein>
    <recommendedName>
        <fullName evidence="11">Cyclin-like domain-containing protein</fullName>
    </recommendedName>
</protein>
<evidence type="ECO:0000259" key="11">
    <source>
        <dbReference type="SMART" id="SM00385"/>
    </source>
</evidence>
<feature type="region of interest" description="Disordered" evidence="10">
    <location>
        <begin position="372"/>
        <end position="395"/>
    </location>
</feature>
<comment type="similarity">
    <text evidence="2">Belongs to the TFIIB family.</text>
</comment>
<evidence type="ECO:0000313" key="13">
    <source>
        <dbReference type="Proteomes" id="UP001438707"/>
    </source>
</evidence>
<feature type="compositionally biased region" description="Polar residues" evidence="10">
    <location>
        <begin position="428"/>
        <end position="438"/>
    </location>
</feature>
<dbReference type="Gene3D" id="1.10.472.170">
    <property type="match status" value="1"/>
</dbReference>
<dbReference type="Pfam" id="PF00382">
    <property type="entry name" value="TFIIB"/>
    <property type="match status" value="2"/>
</dbReference>
<dbReference type="GO" id="GO:0017025">
    <property type="term" value="F:TBP-class protein binding"/>
    <property type="evidence" value="ECO:0007669"/>
    <property type="project" value="InterPro"/>
</dbReference>
<feature type="compositionally biased region" description="Basic residues" evidence="10">
    <location>
        <begin position="555"/>
        <end position="564"/>
    </location>
</feature>
<organism evidence="12 13">
    <name type="scientific">Apatococcus lobatus</name>
    <dbReference type="NCBI Taxonomy" id="904363"/>
    <lineage>
        <taxon>Eukaryota</taxon>
        <taxon>Viridiplantae</taxon>
        <taxon>Chlorophyta</taxon>
        <taxon>core chlorophytes</taxon>
        <taxon>Trebouxiophyceae</taxon>
        <taxon>Chlorellales</taxon>
        <taxon>Chlorellaceae</taxon>
        <taxon>Apatococcus</taxon>
    </lineage>
</organism>
<feature type="compositionally biased region" description="Acidic residues" evidence="10">
    <location>
        <begin position="465"/>
        <end position="484"/>
    </location>
</feature>
<keyword evidence="4" id="KW-0863">Zinc-finger</keyword>
<dbReference type="GO" id="GO:0000995">
    <property type="term" value="F:RNA polymerase III general transcription initiation factor activity"/>
    <property type="evidence" value="ECO:0007669"/>
    <property type="project" value="TreeGrafter"/>
</dbReference>